<protein>
    <recommendedName>
        <fullName evidence="3">FCD domain-containing protein</fullName>
    </recommendedName>
</protein>
<evidence type="ECO:0008006" key="3">
    <source>
        <dbReference type="Google" id="ProtNLM"/>
    </source>
</evidence>
<gene>
    <name evidence="1" type="ORF">SR876_23830</name>
</gene>
<accession>A0ABZ0XBI2</accession>
<name>A0ABZ0XBI2_9BACT</name>
<evidence type="ECO:0000313" key="1">
    <source>
        <dbReference type="EMBL" id="WQG87961.1"/>
    </source>
</evidence>
<reference evidence="1 2" key="1">
    <citation type="submission" date="2023-11" db="EMBL/GenBank/DDBJ databases">
        <title>MicrobeMod: A computational toolkit for identifying prokaryotic methylation and restriction-modification with nanopore sequencing.</title>
        <authorList>
            <person name="Crits-Christoph A."/>
            <person name="Kang S.C."/>
            <person name="Lee H."/>
            <person name="Ostrov N."/>
        </authorList>
    </citation>
    <scope>NUCLEOTIDE SEQUENCE [LARGE SCALE GENOMIC DNA]</scope>
    <source>
        <strain evidence="1 2">ATCC 23090</strain>
    </source>
</reference>
<dbReference type="EMBL" id="CP140154">
    <property type="protein sequence ID" value="WQG87961.1"/>
    <property type="molecule type" value="Genomic_DNA"/>
</dbReference>
<sequence>MAMDFNYFEEHRKNGSLNELIKQIKFYHEKGRFSGVHNDLMHYVDQYADDATKNFLYQHIENLNRVC</sequence>
<dbReference type="RefSeq" id="WP_322518459.1">
    <property type="nucleotide sequence ID" value="NZ_CP139972.1"/>
</dbReference>
<dbReference type="Proteomes" id="UP001326715">
    <property type="component" value="Chromosome"/>
</dbReference>
<keyword evidence="2" id="KW-1185">Reference proteome</keyword>
<organism evidence="1 2">
    <name type="scientific">Chitinophaga sancti</name>
    <dbReference type="NCBI Taxonomy" id="1004"/>
    <lineage>
        <taxon>Bacteria</taxon>
        <taxon>Pseudomonadati</taxon>
        <taxon>Bacteroidota</taxon>
        <taxon>Chitinophagia</taxon>
        <taxon>Chitinophagales</taxon>
        <taxon>Chitinophagaceae</taxon>
        <taxon>Chitinophaga</taxon>
    </lineage>
</organism>
<proteinExistence type="predicted"/>
<evidence type="ECO:0000313" key="2">
    <source>
        <dbReference type="Proteomes" id="UP001326715"/>
    </source>
</evidence>